<evidence type="ECO:0000256" key="1">
    <source>
        <dbReference type="SAM" id="MobiDB-lite"/>
    </source>
</evidence>
<accession>A0ABQ0LIK9</accession>
<feature type="compositionally biased region" description="Basic and acidic residues" evidence="1">
    <location>
        <begin position="243"/>
        <end position="259"/>
    </location>
</feature>
<reference evidence="4" key="1">
    <citation type="submission" date="2014-09" db="EMBL/GenBank/DDBJ databases">
        <title>Genome sequence of the luminous mushroom Mycena chlorophos for searching fungal bioluminescence genes.</title>
        <authorList>
            <person name="Tanaka Y."/>
            <person name="Kasuga D."/>
            <person name="Oba Y."/>
            <person name="Hase S."/>
            <person name="Sato K."/>
            <person name="Oba Y."/>
            <person name="Sakakibara Y."/>
        </authorList>
    </citation>
    <scope>NUCLEOTIDE SEQUENCE</scope>
</reference>
<dbReference type="SUPFAM" id="SSF53098">
    <property type="entry name" value="Ribonuclease H-like"/>
    <property type="match status" value="1"/>
</dbReference>
<dbReference type="CDD" id="cd09280">
    <property type="entry name" value="RNase_HI_eukaryote_like"/>
    <property type="match status" value="1"/>
</dbReference>
<feature type="domain" description="Reverse transcriptase" evidence="2">
    <location>
        <begin position="404"/>
        <end position="664"/>
    </location>
</feature>
<evidence type="ECO:0000313" key="4">
    <source>
        <dbReference type="EMBL" id="GAT50953.1"/>
    </source>
</evidence>
<dbReference type="PROSITE" id="PS50879">
    <property type="entry name" value="RNASE_H_1"/>
    <property type="match status" value="1"/>
</dbReference>
<evidence type="ECO:0000259" key="2">
    <source>
        <dbReference type="PROSITE" id="PS50878"/>
    </source>
</evidence>
<evidence type="ECO:0000313" key="5">
    <source>
        <dbReference type="Proteomes" id="UP000815677"/>
    </source>
</evidence>
<dbReference type="SUPFAM" id="SSF56672">
    <property type="entry name" value="DNA/RNA polymerases"/>
    <property type="match status" value="1"/>
</dbReference>
<organism evidence="4 5">
    <name type="scientific">Mycena chlorophos</name>
    <name type="common">Agaric fungus</name>
    <name type="synonym">Agaricus chlorophos</name>
    <dbReference type="NCBI Taxonomy" id="658473"/>
    <lineage>
        <taxon>Eukaryota</taxon>
        <taxon>Fungi</taxon>
        <taxon>Dikarya</taxon>
        <taxon>Basidiomycota</taxon>
        <taxon>Agaricomycotina</taxon>
        <taxon>Agaricomycetes</taxon>
        <taxon>Agaricomycetidae</taxon>
        <taxon>Agaricales</taxon>
        <taxon>Marasmiineae</taxon>
        <taxon>Mycenaceae</taxon>
        <taxon>Mycena</taxon>
    </lineage>
</organism>
<dbReference type="Proteomes" id="UP000815677">
    <property type="component" value="Unassembled WGS sequence"/>
</dbReference>
<name>A0ABQ0LIK9_MYCCL</name>
<evidence type="ECO:0000259" key="3">
    <source>
        <dbReference type="PROSITE" id="PS50879"/>
    </source>
</evidence>
<dbReference type="Gene3D" id="3.30.420.10">
    <property type="entry name" value="Ribonuclease H-like superfamily/Ribonuclease H"/>
    <property type="match status" value="1"/>
</dbReference>
<dbReference type="InterPro" id="IPR012337">
    <property type="entry name" value="RNaseH-like_sf"/>
</dbReference>
<dbReference type="EMBL" id="DF846754">
    <property type="protein sequence ID" value="GAT50953.1"/>
    <property type="molecule type" value="Genomic_DNA"/>
</dbReference>
<feature type="region of interest" description="Disordered" evidence="1">
    <location>
        <begin position="1"/>
        <end position="23"/>
    </location>
</feature>
<feature type="region of interest" description="Disordered" evidence="1">
    <location>
        <begin position="212"/>
        <end position="259"/>
    </location>
</feature>
<dbReference type="CDD" id="cd01650">
    <property type="entry name" value="RT_nLTR_like"/>
    <property type="match status" value="1"/>
</dbReference>
<dbReference type="InterPro" id="IPR036397">
    <property type="entry name" value="RNaseH_sf"/>
</dbReference>
<dbReference type="Pfam" id="PF00078">
    <property type="entry name" value="RVT_1"/>
    <property type="match status" value="1"/>
</dbReference>
<dbReference type="InterPro" id="IPR043502">
    <property type="entry name" value="DNA/RNA_pol_sf"/>
</dbReference>
<dbReference type="InterPro" id="IPR000477">
    <property type="entry name" value="RT_dom"/>
</dbReference>
<dbReference type="InterPro" id="IPR002156">
    <property type="entry name" value="RNaseH_domain"/>
</dbReference>
<protein>
    <submittedName>
        <fullName evidence="4">Uncharacterized protein</fullName>
    </submittedName>
</protein>
<dbReference type="Pfam" id="PF00075">
    <property type="entry name" value="RNase_H"/>
    <property type="match status" value="1"/>
</dbReference>
<proteinExistence type="predicted"/>
<keyword evidence="5" id="KW-1185">Reference proteome</keyword>
<feature type="domain" description="RNase H type-1" evidence="3">
    <location>
        <begin position="62"/>
        <end position="203"/>
    </location>
</feature>
<sequence>MRTILNMPGSPSVTPPHAMGPRRRDLEPRVVSALDHRFQDLLASSMSEQKWLASTYGECRDEGKVLEVYVDGSCFNVGTPMAAAGAGIYTGFCGSPWSRSLRVPGAQTNNRAELFAILAVVADTPLKYALSIWSDSMYAIRTITHLGPKLAQMGWPGPNSDVLRAIQYHIRRRPCRVTLHWVKGHANNMSNIHADELAKAGALLPAVANQDEPRLSRPACPPQPVRRSGPVLGAKVSTSLPRSGEERAEAKTRVREAHRGRTTVRGVRDELLSKLVEAKGDSSQLWEVINGMRHPKRRGRTQMLVGLEEMTTDYQRRMNPPADFAALGFDKQRWEAVTRAAAAIPTPSRPSIYPELNEQVAVEDMERVKERWNDKEGAAPGIDHATYAKVVPIDNADLAEFLNDCMDRCEAPSAFTQAILSSVPKPGKDPQKPEGYRGIALQSTVYKAWSGVFTEKITSVAEKAGIIPPNQNGFRAGFRTNNNVFILRTMIDKAEASHEPLFVAFVDISNAFPSVNRDMLWLIMDDLGLTGRYFDFIRMMYRETSLAHGGEVSQEWVSLCGVIMGDPPSPTLWNIFLSTFKLEEDPDDVSLAGLFLAYLAHADDMALLSRTLAGLQRRLNLLDKWCKLVFLVANGLKSAAMVFGRIPVKAPIPFPPLTFGGANIPWVLDHKFVGITFTSGARDIFRKHYENKAEAARKSYYASIVGCEHLVGRGRLPPSIACELYYALIDCHLTHGCDVVLDVDPVSFDLLERENLEIVRGILGVGSHSSWPQLYTESGIYPLFIRRLDIQLRFLRSVVRGDCSQALLRAMQESDRLRRKGYACWLGDLAALLRSLPFPVPPLCSLNNMSIAFCDNLRRELRVGCKRFVTGQVQARISLHLLHHRLEPHERGPPTFIHICRRHYLHRISIPDHRLAVTRLLAGAFGFRGVHSSATTVSADRQLCRRCGLEKETPAHVFLACGDPPTIEARLDLRASLSSQFGYWMPMSYAGVPENERVKILQRLIFHWDRVVPVARFIFRVSKHWKWFGVTFPEDAVETRPGMAGND</sequence>
<gene>
    <name evidence="4" type="ORF">MCHLO_08138</name>
</gene>
<dbReference type="PROSITE" id="PS50878">
    <property type="entry name" value="RT_POL"/>
    <property type="match status" value="1"/>
</dbReference>
<dbReference type="PANTHER" id="PTHR19446">
    <property type="entry name" value="REVERSE TRANSCRIPTASES"/>
    <property type="match status" value="1"/>
</dbReference>